<dbReference type="EMBL" id="BSYO01000032">
    <property type="protein sequence ID" value="GMH27090.1"/>
    <property type="molecule type" value="Genomic_DNA"/>
</dbReference>
<proteinExistence type="predicted"/>
<accession>A0AAD3Y4E0</accession>
<organism evidence="2 3">
    <name type="scientific">Nepenthes gracilis</name>
    <name type="common">Slender pitcher plant</name>
    <dbReference type="NCBI Taxonomy" id="150966"/>
    <lineage>
        <taxon>Eukaryota</taxon>
        <taxon>Viridiplantae</taxon>
        <taxon>Streptophyta</taxon>
        <taxon>Embryophyta</taxon>
        <taxon>Tracheophyta</taxon>
        <taxon>Spermatophyta</taxon>
        <taxon>Magnoliopsida</taxon>
        <taxon>eudicotyledons</taxon>
        <taxon>Gunneridae</taxon>
        <taxon>Pentapetalae</taxon>
        <taxon>Caryophyllales</taxon>
        <taxon>Nepenthaceae</taxon>
        <taxon>Nepenthes</taxon>
    </lineage>
</organism>
<keyword evidence="1" id="KW-1133">Transmembrane helix</keyword>
<name>A0AAD3Y4E0_NEPGR</name>
<feature type="transmembrane region" description="Helical" evidence="1">
    <location>
        <begin position="6"/>
        <end position="26"/>
    </location>
</feature>
<dbReference type="Proteomes" id="UP001279734">
    <property type="component" value="Unassembled WGS sequence"/>
</dbReference>
<sequence length="264" mass="29240">MGWPSICFGVSWLYCGGCICITFAKLVELQRGIVEIAAAFLYYFLVPVLQFLDLCELKGFLWSIPLDVTPLPCLDAFGLIRAAANFDVGSGAHMYAIAVSTRFDFRSENSIMFKPSLFYPSGNRWTDIKEIQTNIPGFSLKLETAVVAPLRSLEKVDISRAPKKKGKKKASKARDLYEKNYTSACEKLPQLLTQFSASIAGMGLAVIFSVICKMACGKAPLSITKLVTTGVGFGLFWLSWVVNALRRTLYTSQRILTSRGSKKR</sequence>
<feature type="transmembrane region" description="Helical" evidence="1">
    <location>
        <begin position="191"/>
        <end position="211"/>
    </location>
</feature>
<keyword evidence="1" id="KW-0812">Transmembrane</keyword>
<gene>
    <name evidence="2" type="ORF">Nepgr_028933</name>
</gene>
<feature type="transmembrane region" description="Helical" evidence="1">
    <location>
        <begin position="223"/>
        <end position="242"/>
    </location>
</feature>
<feature type="transmembrane region" description="Helical" evidence="1">
    <location>
        <begin position="33"/>
        <end position="52"/>
    </location>
</feature>
<evidence type="ECO:0000256" key="1">
    <source>
        <dbReference type="SAM" id="Phobius"/>
    </source>
</evidence>
<evidence type="ECO:0000313" key="3">
    <source>
        <dbReference type="Proteomes" id="UP001279734"/>
    </source>
</evidence>
<keyword evidence="3" id="KW-1185">Reference proteome</keyword>
<evidence type="ECO:0000313" key="2">
    <source>
        <dbReference type="EMBL" id="GMH27090.1"/>
    </source>
</evidence>
<keyword evidence="1" id="KW-0472">Membrane</keyword>
<dbReference type="AlphaFoldDB" id="A0AAD3Y4E0"/>
<reference evidence="2" key="1">
    <citation type="submission" date="2023-05" db="EMBL/GenBank/DDBJ databases">
        <title>Nepenthes gracilis genome sequencing.</title>
        <authorList>
            <person name="Fukushima K."/>
        </authorList>
    </citation>
    <scope>NUCLEOTIDE SEQUENCE</scope>
    <source>
        <strain evidence="2">SING2019-196</strain>
    </source>
</reference>
<dbReference type="PANTHER" id="PTHR35095:SF1">
    <property type="entry name" value="OS05G0143300 PROTEIN"/>
    <property type="match status" value="1"/>
</dbReference>
<protein>
    <submittedName>
        <fullName evidence="2">Uncharacterized protein</fullName>
    </submittedName>
</protein>
<comment type="caution">
    <text evidence="2">The sequence shown here is derived from an EMBL/GenBank/DDBJ whole genome shotgun (WGS) entry which is preliminary data.</text>
</comment>
<dbReference type="PANTHER" id="PTHR35095">
    <property type="entry name" value="OS05G0143300 PROTEIN"/>
    <property type="match status" value="1"/>
</dbReference>